<dbReference type="GO" id="GO:0016787">
    <property type="term" value="F:hydrolase activity"/>
    <property type="evidence" value="ECO:0007669"/>
    <property type="project" value="UniProtKB-KW"/>
</dbReference>
<feature type="chain" id="PRO_5045727058" evidence="1">
    <location>
        <begin position="20"/>
        <end position="438"/>
    </location>
</feature>
<feature type="signal peptide" evidence="1">
    <location>
        <begin position="1"/>
        <end position="19"/>
    </location>
</feature>
<keyword evidence="3" id="KW-0378">Hydrolase</keyword>
<dbReference type="EMBL" id="JAVRHP010000140">
    <property type="protein sequence ID" value="MDT0651613.1"/>
    <property type="molecule type" value="Genomic_DNA"/>
</dbReference>
<gene>
    <name evidence="3" type="ORF">RM529_15770</name>
</gene>
<name>A0ABU3CZC5_9FLAO</name>
<dbReference type="PANTHER" id="PTHR46825">
    <property type="entry name" value="D-ALANYL-D-ALANINE-CARBOXYPEPTIDASE/ENDOPEPTIDASE AMPH"/>
    <property type="match status" value="1"/>
</dbReference>
<accession>A0ABU3CZC5</accession>
<evidence type="ECO:0000256" key="1">
    <source>
        <dbReference type="SAM" id="SignalP"/>
    </source>
</evidence>
<dbReference type="InterPro" id="IPR001466">
    <property type="entry name" value="Beta-lactam-related"/>
</dbReference>
<comment type="caution">
    <text evidence="3">The sequence shown here is derived from an EMBL/GenBank/DDBJ whole genome shotgun (WGS) entry which is preliminary data.</text>
</comment>
<dbReference type="PANTHER" id="PTHR46825:SF9">
    <property type="entry name" value="BETA-LACTAMASE-RELATED DOMAIN-CONTAINING PROTEIN"/>
    <property type="match status" value="1"/>
</dbReference>
<protein>
    <submittedName>
        <fullName evidence="3">Serine hydrolase domain-containing protein</fullName>
        <ecNumber evidence="3">3.1.1.103</ecNumber>
    </submittedName>
</protein>
<feature type="domain" description="Beta-lactamase-related" evidence="2">
    <location>
        <begin position="42"/>
        <end position="332"/>
    </location>
</feature>
<evidence type="ECO:0000259" key="2">
    <source>
        <dbReference type="Pfam" id="PF00144"/>
    </source>
</evidence>
<dbReference type="SUPFAM" id="SSF56601">
    <property type="entry name" value="beta-lactamase/transpeptidase-like"/>
    <property type="match status" value="1"/>
</dbReference>
<dbReference type="RefSeq" id="WP_311485709.1">
    <property type="nucleotide sequence ID" value="NZ_JAVRHP010000140.1"/>
</dbReference>
<dbReference type="Proteomes" id="UP001248819">
    <property type="component" value="Unassembled WGS sequence"/>
</dbReference>
<sequence>MKKLIITSLLLFISAICLSQNLNTKKLDSLFQLLEQHNKFMGTLVVSQDQKTIYSNSIGFADVENKIKADSLTKYRIGSISKMFTATLILNAVEEGKLELDQPIGKYFPKIDNSHQITIKNLLNHSSGIHDFTRNEDYFSWNTSFQSKEDMLKKISNFKNDFEPSSKSQYSNSNFVLLTFILEDIYKQSFQKILNQKIVKPLHLNNTYYGKKISSENNEAYSYKFLGEWKKEKETDMSIPKGAGGIVSNPKDLKTFIEQLFIGNIISDKSLNLMKNIENGYGLGMLQFPYNDKISYGHTGGIDGFESVVSYFPEDKLTISLSSNGVNYNKNNILLAVLATFYNNSYDLPNFETIELTSEDLEKYLGTYSSDQIPLKITCTKQGNTLITQATGQKAFPLEATVEDIFTYEQAGITLEFNPTENEVTLKQGGGEFLFKKE</sequence>
<dbReference type="InterPro" id="IPR050491">
    <property type="entry name" value="AmpC-like"/>
</dbReference>
<proteinExistence type="predicted"/>
<organism evidence="3 4">
    <name type="scientific">Autumnicola edwardsiae</name>
    <dbReference type="NCBI Taxonomy" id="3075594"/>
    <lineage>
        <taxon>Bacteria</taxon>
        <taxon>Pseudomonadati</taxon>
        <taxon>Bacteroidota</taxon>
        <taxon>Flavobacteriia</taxon>
        <taxon>Flavobacteriales</taxon>
        <taxon>Flavobacteriaceae</taxon>
        <taxon>Autumnicola</taxon>
    </lineage>
</organism>
<evidence type="ECO:0000313" key="3">
    <source>
        <dbReference type="EMBL" id="MDT0651613.1"/>
    </source>
</evidence>
<dbReference type="EC" id="3.1.1.103" evidence="3"/>
<keyword evidence="4" id="KW-1185">Reference proteome</keyword>
<keyword evidence="1" id="KW-0732">Signal</keyword>
<dbReference type="Gene3D" id="3.40.710.10">
    <property type="entry name" value="DD-peptidase/beta-lactamase superfamily"/>
    <property type="match status" value="1"/>
</dbReference>
<reference evidence="3 4" key="1">
    <citation type="submission" date="2023-09" db="EMBL/GenBank/DDBJ databases">
        <authorList>
            <person name="Rey-Velasco X."/>
        </authorList>
    </citation>
    <scope>NUCLEOTIDE SEQUENCE [LARGE SCALE GENOMIC DNA]</scope>
    <source>
        <strain evidence="3 4">F297</strain>
    </source>
</reference>
<evidence type="ECO:0000313" key="4">
    <source>
        <dbReference type="Proteomes" id="UP001248819"/>
    </source>
</evidence>
<dbReference type="InterPro" id="IPR012338">
    <property type="entry name" value="Beta-lactam/transpept-like"/>
</dbReference>
<dbReference type="Pfam" id="PF00144">
    <property type="entry name" value="Beta-lactamase"/>
    <property type="match status" value="1"/>
</dbReference>